<feature type="signal peptide" evidence="1">
    <location>
        <begin position="1"/>
        <end position="24"/>
    </location>
</feature>
<keyword evidence="1" id="KW-0732">Signal</keyword>
<dbReference type="AlphaFoldDB" id="A0AAN6WKH0"/>
<gene>
    <name evidence="2" type="ORF">QBC35DRAFT_507945</name>
</gene>
<organism evidence="2 3">
    <name type="scientific">Podospora australis</name>
    <dbReference type="NCBI Taxonomy" id="1536484"/>
    <lineage>
        <taxon>Eukaryota</taxon>
        <taxon>Fungi</taxon>
        <taxon>Dikarya</taxon>
        <taxon>Ascomycota</taxon>
        <taxon>Pezizomycotina</taxon>
        <taxon>Sordariomycetes</taxon>
        <taxon>Sordariomycetidae</taxon>
        <taxon>Sordariales</taxon>
        <taxon>Podosporaceae</taxon>
        <taxon>Podospora</taxon>
    </lineage>
</organism>
<reference evidence="2" key="2">
    <citation type="submission" date="2023-05" db="EMBL/GenBank/DDBJ databases">
        <authorList>
            <consortium name="Lawrence Berkeley National Laboratory"/>
            <person name="Steindorff A."/>
            <person name="Hensen N."/>
            <person name="Bonometti L."/>
            <person name="Westerberg I."/>
            <person name="Brannstrom I.O."/>
            <person name="Guillou S."/>
            <person name="Cros-Aarteil S."/>
            <person name="Calhoun S."/>
            <person name="Haridas S."/>
            <person name="Kuo A."/>
            <person name="Mondo S."/>
            <person name="Pangilinan J."/>
            <person name="Riley R."/>
            <person name="Labutti K."/>
            <person name="Andreopoulos B."/>
            <person name="Lipzen A."/>
            <person name="Chen C."/>
            <person name="Yanf M."/>
            <person name="Daum C."/>
            <person name="Ng V."/>
            <person name="Clum A."/>
            <person name="Ohm R."/>
            <person name="Martin F."/>
            <person name="Silar P."/>
            <person name="Natvig D."/>
            <person name="Lalanne C."/>
            <person name="Gautier V."/>
            <person name="Ament-Velasquez S.L."/>
            <person name="Kruys A."/>
            <person name="Hutchinson M.I."/>
            <person name="Powell A.J."/>
            <person name="Barry K."/>
            <person name="Miller A.N."/>
            <person name="Grigoriev I.V."/>
            <person name="Debuchy R."/>
            <person name="Gladieux P."/>
            <person name="Thoren M.H."/>
            <person name="Johannesson H."/>
        </authorList>
    </citation>
    <scope>NUCLEOTIDE SEQUENCE</scope>
    <source>
        <strain evidence="2">PSN309</strain>
    </source>
</reference>
<evidence type="ECO:0000313" key="2">
    <source>
        <dbReference type="EMBL" id="KAK4183494.1"/>
    </source>
</evidence>
<evidence type="ECO:0000313" key="3">
    <source>
        <dbReference type="Proteomes" id="UP001302126"/>
    </source>
</evidence>
<feature type="chain" id="PRO_5042837827" description="Secreted protein" evidence="1">
    <location>
        <begin position="25"/>
        <end position="80"/>
    </location>
</feature>
<comment type="caution">
    <text evidence="2">The sequence shown here is derived from an EMBL/GenBank/DDBJ whole genome shotgun (WGS) entry which is preliminary data.</text>
</comment>
<proteinExistence type="predicted"/>
<keyword evidence="3" id="KW-1185">Reference proteome</keyword>
<evidence type="ECO:0008006" key="4">
    <source>
        <dbReference type="Google" id="ProtNLM"/>
    </source>
</evidence>
<reference evidence="2" key="1">
    <citation type="journal article" date="2023" name="Mol. Phylogenet. Evol.">
        <title>Genome-scale phylogeny and comparative genomics of the fungal order Sordariales.</title>
        <authorList>
            <person name="Hensen N."/>
            <person name="Bonometti L."/>
            <person name="Westerberg I."/>
            <person name="Brannstrom I.O."/>
            <person name="Guillou S."/>
            <person name="Cros-Aarteil S."/>
            <person name="Calhoun S."/>
            <person name="Haridas S."/>
            <person name="Kuo A."/>
            <person name="Mondo S."/>
            <person name="Pangilinan J."/>
            <person name="Riley R."/>
            <person name="LaButti K."/>
            <person name="Andreopoulos B."/>
            <person name="Lipzen A."/>
            <person name="Chen C."/>
            <person name="Yan M."/>
            <person name="Daum C."/>
            <person name="Ng V."/>
            <person name="Clum A."/>
            <person name="Steindorff A."/>
            <person name="Ohm R.A."/>
            <person name="Martin F."/>
            <person name="Silar P."/>
            <person name="Natvig D.O."/>
            <person name="Lalanne C."/>
            <person name="Gautier V."/>
            <person name="Ament-Velasquez S.L."/>
            <person name="Kruys A."/>
            <person name="Hutchinson M.I."/>
            <person name="Powell A.J."/>
            <person name="Barry K."/>
            <person name="Miller A.N."/>
            <person name="Grigoriev I.V."/>
            <person name="Debuchy R."/>
            <person name="Gladieux P."/>
            <person name="Hiltunen Thoren M."/>
            <person name="Johannesson H."/>
        </authorList>
    </citation>
    <scope>NUCLEOTIDE SEQUENCE</scope>
    <source>
        <strain evidence="2">PSN309</strain>
    </source>
</reference>
<accession>A0AAN6WKH0</accession>
<name>A0AAN6WKH0_9PEZI</name>
<dbReference type="Proteomes" id="UP001302126">
    <property type="component" value="Unassembled WGS sequence"/>
</dbReference>
<evidence type="ECO:0000256" key="1">
    <source>
        <dbReference type="SAM" id="SignalP"/>
    </source>
</evidence>
<protein>
    <recommendedName>
        <fullName evidence="4">Secreted protein</fullName>
    </recommendedName>
</protein>
<sequence>MASSMTRTVPLVALILWGWRKLSCTLYIPNSHSLASISSSLRQQVLAVGKRSPHCRCTMPGTNFGRSTISLTAASFTKNS</sequence>
<dbReference type="EMBL" id="MU864544">
    <property type="protein sequence ID" value="KAK4183494.1"/>
    <property type="molecule type" value="Genomic_DNA"/>
</dbReference>